<protein>
    <submittedName>
        <fullName evidence="2">Bm13166</fullName>
    </submittedName>
</protein>
<organism evidence="2">
    <name type="scientific">Brugia malayi</name>
    <name type="common">Filarial nematode worm</name>
    <dbReference type="NCBI Taxonomy" id="6279"/>
    <lineage>
        <taxon>Eukaryota</taxon>
        <taxon>Metazoa</taxon>
        <taxon>Ecdysozoa</taxon>
        <taxon>Nematoda</taxon>
        <taxon>Chromadorea</taxon>
        <taxon>Rhabditida</taxon>
        <taxon>Spirurina</taxon>
        <taxon>Spiruromorpha</taxon>
        <taxon>Filarioidea</taxon>
        <taxon>Onchocercidae</taxon>
        <taxon>Brugia</taxon>
    </lineage>
</organism>
<dbReference type="AlphaFoldDB" id="A0A1I9G4H3"/>
<keyword evidence="1" id="KW-0732">Signal</keyword>
<proteinExistence type="predicted"/>
<reference evidence="2" key="1">
    <citation type="journal article" date="2007" name="Science">
        <title>Draft genome of the filarial nematode parasite Brugia malayi.</title>
        <authorList>
            <person name="Ghedin E."/>
            <person name="Wang S."/>
            <person name="Spiro D."/>
            <person name="Caler E."/>
            <person name="Zhao Q."/>
            <person name="Crabtree J."/>
            <person name="Allen J.E."/>
            <person name="Delcher A.L."/>
            <person name="Guiliano D.B."/>
            <person name="Miranda-Saavedra D."/>
            <person name="Angiuoli S.V."/>
            <person name="Creasy T."/>
            <person name="Amedeo P."/>
            <person name="Haas B."/>
            <person name="El-Sayed N.M."/>
            <person name="Wortman J.R."/>
            <person name="Feldblyum T."/>
            <person name="Tallon L."/>
            <person name="Schatz M."/>
            <person name="Shumway M."/>
            <person name="Koo H."/>
            <person name="Salzberg S.L."/>
            <person name="Schobel S."/>
            <person name="Pertea M."/>
            <person name="Pop M."/>
            <person name="White O."/>
            <person name="Barton G.J."/>
            <person name="Carlow C.K."/>
            <person name="Crawford M.J."/>
            <person name="Daub J."/>
            <person name="Dimmic M.W."/>
            <person name="Estes C.F."/>
            <person name="Foster J.M."/>
            <person name="Ganatra M."/>
            <person name="Gregory W.F."/>
            <person name="Johnson N.M."/>
            <person name="Jin J."/>
            <person name="Komuniecki R."/>
            <person name="Korf I."/>
            <person name="Kumar S."/>
            <person name="Laney S."/>
            <person name="Li B.W."/>
            <person name="Li W."/>
            <person name="Lindblom T.H."/>
            <person name="Lustigman S."/>
            <person name="Ma D."/>
            <person name="Maina C.V."/>
            <person name="Martin D.M."/>
            <person name="McCarter J.P."/>
            <person name="McReynolds L."/>
            <person name="Mitreva M."/>
            <person name="Nutman T.B."/>
            <person name="Parkinson J."/>
            <person name="Peregrin-Alvarez J.M."/>
            <person name="Poole C."/>
            <person name="Ren Q."/>
            <person name="Saunders L."/>
            <person name="Sluder A.E."/>
            <person name="Smith K."/>
            <person name="Stanke M."/>
            <person name="Unnasch T.R."/>
            <person name="Ware J."/>
            <person name="Wei A.D."/>
            <person name="Weil G."/>
            <person name="Williams D.J."/>
            <person name="Zhang Y."/>
            <person name="Williams S.A."/>
            <person name="Fraser-Liggett C."/>
            <person name="Slatko B."/>
            <person name="Blaxter M.L."/>
            <person name="Scott A.L."/>
        </authorList>
    </citation>
    <scope>NUCLEOTIDE SEQUENCE</scope>
    <source>
        <strain evidence="2">FR3</strain>
    </source>
</reference>
<evidence type="ECO:0000256" key="1">
    <source>
        <dbReference type="SAM" id="SignalP"/>
    </source>
</evidence>
<name>A0A1I9G4H3_BRUMA</name>
<feature type="signal peptide" evidence="1">
    <location>
        <begin position="1"/>
        <end position="17"/>
    </location>
</feature>
<sequence>MVVVCLILALFLRKNCYDNIFHANDWIRIALHVFGHSRDNSSPDLCIIFILIIFLEKSEMMMSI</sequence>
<dbReference type="EMBL" id="LN857010">
    <property type="protein sequence ID" value="CDP99947.1"/>
    <property type="molecule type" value="Genomic_DNA"/>
</dbReference>
<reference evidence="2" key="2">
    <citation type="submission" date="2012-12" db="EMBL/GenBank/DDBJ databases">
        <authorList>
            <consortium name="WormBase Consortium"/>
            <person name="Ghedin E."/>
            <person name="Paulini M."/>
        </authorList>
    </citation>
    <scope>NUCLEOTIDE SEQUENCE</scope>
    <source>
        <strain evidence="2">FR3</strain>
    </source>
</reference>
<evidence type="ECO:0000313" key="2">
    <source>
        <dbReference type="EMBL" id="CDP99947.1"/>
    </source>
</evidence>
<gene>
    <name evidence="2" type="primary">Bm13166</name>
    <name evidence="2" type="ORF">BM_Bm13166</name>
</gene>
<accession>A0A1I9G4H3</accession>
<feature type="chain" id="PRO_5009328341" evidence="1">
    <location>
        <begin position="18"/>
        <end position="64"/>
    </location>
</feature>